<dbReference type="SUPFAM" id="SSF57667">
    <property type="entry name" value="beta-beta-alpha zinc fingers"/>
    <property type="match status" value="1"/>
</dbReference>
<evidence type="ECO:0000256" key="11">
    <source>
        <dbReference type="SAM" id="MobiDB-lite"/>
    </source>
</evidence>
<dbReference type="InterPro" id="IPR003656">
    <property type="entry name" value="Znf_BED"/>
</dbReference>
<protein>
    <recommendedName>
        <fullName evidence="16">Transposase</fullName>
    </recommendedName>
</protein>
<dbReference type="InterPro" id="IPR036236">
    <property type="entry name" value="Znf_C2H2_sf"/>
</dbReference>
<evidence type="ECO:0000256" key="2">
    <source>
        <dbReference type="ARBA" id="ARBA00011738"/>
    </source>
</evidence>
<comment type="subcellular location">
    <subcellularLocation>
        <location evidence="1">Nucleus</location>
    </subcellularLocation>
</comment>
<gene>
    <name evidence="14" type="ORF">WN944_006519</name>
</gene>
<keyword evidence="5" id="KW-0862">Zinc</keyword>
<dbReference type="GO" id="GO:0003677">
    <property type="term" value="F:DNA binding"/>
    <property type="evidence" value="ECO:0007669"/>
    <property type="project" value="UniProtKB-KW"/>
</dbReference>
<evidence type="ECO:0000256" key="9">
    <source>
        <dbReference type="ARBA" id="ARBA00023242"/>
    </source>
</evidence>
<evidence type="ECO:0000256" key="4">
    <source>
        <dbReference type="ARBA" id="ARBA00022771"/>
    </source>
</evidence>
<evidence type="ECO:0000256" key="5">
    <source>
        <dbReference type="ARBA" id="ARBA00022833"/>
    </source>
</evidence>
<keyword evidence="15" id="KW-1185">Reference proteome</keyword>
<keyword evidence="8" id="KW-0804">Transcription</keyword>
<evidence type="ECO:0000313" key="15">
    <source>
        <dbReference type="Proteomes" id="UP001428341"/>
    </source>
</evidence>
<dbReference type="AlphaFoldDB" id="A0AAP0MJA6"/>
<dbReference type="GO" id="GO:0046983">
    <property type="term" value="F:protein dimerization activity"/>
    <property type="evidence" value="ECO:0007669"/>
    <property type="project" value="InterPro"/>
</dbReference>
<evidence type="ECO:0000256" key="10">
    <source>
        <dbReference type="PROSITE-ProRule" id="PRU00027"/>
    </source>
</evidence>
<organism evidence="14 15">
    <name type="scientific">Citrus x changshan-huyou</name>
    <dbReference type="NCBI Taxonomy" id="2935761"/>
    <lineage>
        <taxon>Eukaryota</taxon>
        <taxon>Viridiplantae</taxon>
        <taxon>Streptophyta</taxon>
        <taxon>Embryophyta</taxon>
        <taxon>Tracheophyta</taxon>
        <taxon>Spermatophyta</taxon>
        <taxon>Magnoliopsida</taxon>
        <taxon>eudicotyledons</taxon>
        <taxon>Gunneridae</taxon>
        <taxon>Pentapetalae</taxon>
        <taxon>rosids</taxon>
        <taxon>malvids</taxon>
        <taxon>Sapindales</taxon>
        <taxon>Rutaceae</taxon>
        <taxon>Aurantioideae</taxon>
        <taxon>Citrus</taxon>
    </lineage>
</organism>
<dbReference type="PANTHER" id="PTHR46481">
    <property type="entry name" value="ZINC FINGER BED DOMAIN-CONTAINING PROTEIN 4"/>
    <property type="match status" value="1"/>
</dbReference>
<evidence type="ECO:0000256" key="7">
    <source>
        <dbReference type="ARBA" id="ARBA00023125"/>
    </source>
</evidence>
<dbReference type="InterPro" id="IPR012337">
    <property type="entry name" value="RNaseH-like_sf"/>
</dbReference>
<dbReference type="GO" id="GO:0005634">
    <property type="term" value="C:nucleus"/>
    <property type="evidence" value="ECO:0007669"/>
    <property type="project" value="UniProtKB-SubCell"/>
</dbReference>
<evidence type="ECO:0000256" key="3">
    <source>
        <dbReference type="ARBA" id="ARBA00022723"/>
    </source>
</evidence>
<feature type="compositionally biased region" description="Basic residues" evidence="11">
    <location>
        <begin position="279"/>
        <end position="296"/>
    </location>
</feature>
<evidence type="ECO:0000259" key="13">
    <source>
        <dbReference type="PROSITE" id="PS50994"/>
    </source>
</evidence>
<dbReference type="InterPro" id="IPR052035">
    <property type="entry name" value="ZnF_BED_domain_contain"/>
</dbReference>
<dbReference type="Pfam" id="PF02892">
    <property type="entry name" value="zf-BED"/>
    <property type="match status" value="1"/>
</dbReference>
<evidence type="ECO:0000256" key="8">
    <source>
        <dbReference type="ARBA" id="ARBA00023163"/>
    </source>
</evidence>
<dbReference type="PROSITE" id="PS50808">
    <property type="entry name" value="ZF_BED"/>
    <property type="match status" value="1"/>
</dbReference>
<sequence>MSLNSKAMNVLFCALDKKEFNRASSCESAQEIWKKLERTAIEEAKNLNTLPIDDLLGSLISYEKDLAAEKGHEEKKKNIALKTSKHESDEENELDEEEMAMLPRRFRKFYKKTNERRKFRNFKNQKEKKEPITYYKCKKPGHKRSECPLLNKLKKKAMVAIGVGKRFDPQRRHHASAVSSPSARAWCGLTQPLSVSSSRLSLTSHHGQHLAQPLSSSTAPPLKHNDAIVNPHLGYCSIWKMSNYSRVQDNLNCVADDLEHEVEVNDNENDSATIVTGGNKRKKSSSSKPPLLRKKMAPRSPVWQHFTRVPNDHTKCKCNYCGQEFECGTVGYGTSTLRTHNRERCQKFKDLQNDQTILTQDVGSDEVVARGFSQEACRRATVKLIVLDELPFSVVENLGFRHFCSVAAPRYLLPSRRTISRDTLEMYLEENAKLKSLLVGNKQRVSLTTDIWTSITTASYMVIATHFIDRDWNLHRKIISFNTVNDHSSETIVLNGDYLHVRCCAHILNLIVTEGLKELEQSIVSVRNAVKWNSTYSMLNTALKFKPAFNRMALEDKLYDAYFNEKEGGKKKMEGPPLYSDWENTRRIVKFLKTFHDATLQFSSSLKINKLLIVASVLDPRGKMKFATHCFEKLYGKDSVKCVEMKEMVKNLLIKLYESYNAQYKPGGSGSASGSASGSTSGGQNLTIGSGSGSNFWDLGDDDDVMIEDPFSEFSKAVAVSEGSPELSNELDLYLMEKTEKIAKTRDVLAIPVSTVASESAFSTGGRILDQYRSSLTPDMVEALNRTGKCPPLATWDDSDEETSDDEEHQKMTNLALMVIGEESLDELDEGSKKRKNKWYLDSGCSRHMTGNYSWFSSFTKIENGGNYPLEITQKEKSLVSEMSDHGGEFKNHAFESFCNNLGIVHQFSSLRTPQQNGVVERKNKLIQEMARIMLNENSLPKYFWAETINTACYVLNHVLIRHHLNKTSYELWKDRKPNIGYFKVFGCKCFILNTKYNLGKFDPKSNVSIFLGYSNSSKTYRVYNKRTLVVEESMHVTFNESNPSSVEKVVVDNDADEELQEESSKDNQSDAPHGNQEEQHEDINAEQNEGTCQSLPKEWRYISSHLKT</sequence>
<feature type="compositionally biased region" description="Polar residues" evidence="11">
    <location>
        <begin position="1086"/>
        <end position="1095"/>
    </location>
</feature>
<dbReference type="Pfam" id="PF05699">
    <property type="entry name" value="Dimer_Tnp_hAT"/>
    <property type="match status" value="1"/>
</dbReference>
<dbReference type="EMBL" id="JBCGBO010000003">
    <property type="protein sequence ID" value="KAK9214526.1"/>
    <property type="molecule type" value="Genomic_DNA"/>
</dbReference>
<dbReference type="InterPro" id="IPR025525">
    <property type="entry name" value="hAT-like_transposase_RNase-H"/>
</dbReference>
<dbReference type="Pfam" id="PF25597">
    <property type="entry name" value="SH3_retrovirus"/>
    <property type="match status" value="1"/>
</dbReference>
<name>A0AAP0MJA6_9ROSI</name>
<feature type="domain" description="BED-type" evidence="12">
    <location>
        <begin position="297"/>
        <end position="352"/>
    </location>
</feature>
<dbReference type="Pfam" id="PF14372">
    <property type="entry name" value="hAT-like_RNase-H"/>
    <property type="match status" value="1"/>
</dbReference>
<reference evidence="14 15" key="1">
    <citation type="submission" date="2024-05" db="EMBL/GenBank/DDBJ databases">
        <title>Haplotype-resolved chromosome-level genome assembly of Huyou (Citrus changshanensis).</title>
        <authorList>
            <person name="Miao C."/>
            <person name="Chen W."/>
            <person name="Wu Y."/>
            <person name="Wang L."/>
            <person name="Zhao S."/>
            <person name="Grierson D."/>
            <person name="Xu C."/>
            <person name="Chen K."/>
        </authorList>
    </citation>
    <scope>NUCLEOTIDE SEQUENCE [LARGE SCALE GENOMIC DNA]</scope>
    <source>
        <strain evidence="14">01-14</strain>
        <tissue evidence="14">Leaf</tissue>
    </source>
</reference>
<keyword evidence="7" id="KW-0238">DNA-binding</keyword>
<dbReference type="InterPro" id="IPR001584">
    <property type="entry name" value="Integrase_cat-core"/>
</dbReference>
<comment type="caution">
    <text evidence="14">The sequence shown here is derived from an EMBL/GenBank/DDBJ whole genome shotgun (WGS) entry which is preliminary data.</text>
</comment>
<dbReference type="Proteomes" id="UP001428341">
    <property type="component" value="Unassembled WGS sequence"/>
</dbReference>
<evidence type="ECO:0000259" key="12">
    <source>
        <dbReference type="PROSITE" id="PS50808"/>
    </source>
</evidence>
<keyword evidence="6" id="KW-0805">Transcription regulation</keyword>
<keyword evidence="3" id="KW-0479">Metal-binding</keyword>
<dbReference type="Gene3D" id="3.30.420.10">
    <property type="entry name" value="Ribonuclease H-like superfamily/Ribonuclease H"/>
    <property type="match status" value="1"/>
</dbReference>
<dbReference type="SMART" id="SM00614">
    <property type="entry name" value="ZnF_BED"/>
    <property type="match status" value="1"/>
</dbReference>
<dbReference type="SUPFAM" id="SSF53098">
    <property type="entry name" value="Ribonuclease H-like"/>
    <property type="match status" value="2"/>
</dbReference>
<keyword evidence="4 10" id="KW-0863">Zinc-finger</keyword>
<dbReference type="SUPFAM" id="SSF140996">
    <property type="entry name" value="Hermes dimerisation domain"/>
    <property type="match status" value="1"/>
</dbReference>
<dbReference type="InterPro" id="IPR057670">
    <property type="entry name" value="SH3_retrovirus"/>
</dbReference>
<dbReference type="Pfam" id="PF22936">
    <property type="entry name" value="Pol_BBD"/>
    <property type="match status" value="1"/>
</dbReference>
<keyword evidence="9" id="KW-0539">Nucleus</keyword>
<dbReference type="InterPro" id="IPR036397">
    <property type="entry name" value="RNaseH_sf"/>
</dbReference>
<evidence type="ECO:0000256" key="1">
    <source>
        <dbReference type="ARBA" id="ARBA00004123"/>
    </source>
</evidence>
<comment type="subunit">
    <text evidence="2">Homodimer.</text>
</comment>
<dbReference type="InterPro" id="IPR008906">
    <property type="entry name" value="HATC_C_dom"/>
</dbReference>
<accession>A0AAP0MJA6</accession>
<dbReference type="GO" id="GO:0015074">
    <property type="term" value="P:DNA integration"/>
    <property type="evidence" value="ECO:0007669"/>
    <property type="project" value="InterPro"/>
</dbReference>
<dbReference type="GO" id="GO:0008270">
    <property type="term" value="F:zinc ion binding"/>
    <property type="evidence" value="ECO:0007669"/>
    <property type="project" value="UniProtKB-KW"/>
</dbReference>
<feature type="domain" description="Integrase catalytic" evidence="13">
    <location>
        <begin position="883"/>
        <end position="977"/>
    </location>
</feature>
<evidence type="ECO:0008006" key="16">
    <source>
        <dbReference type="Google" id="ProtNLM"/>
    </source>
</evidence>
<dbReference type="PANTHER" id="PTHR46481:SF2">
    <property type="entry name" value="BED-TYPE DOMAIN-CONTAINING PROTEIN"/>
    <property type="match status" value="1"/>
</dbReference>
<feature type="region of interest" description="Disordered" evidence="11">
    <location>
        <begin position="1056"/>
        <end position="1097"/>
    </location>
</feature>
<dbReference type="PROSITE" id="PS50994">
    <property type="entry name" value="INTEGRASE"/>
    <property type="match status" value="1"/>
</dbReference>
<proteinExistence type="predicted"/>
<feature type="region of interest" description="Disordered" evidence="11">
    <location>
        <begin position="204"/>
        <end position="223"/>
    </location>
</feature>
<dbReference type="InterPro" id="IPR054722">
    <property type="entry name" value="PolX-like_BBD"/>
</dbReference>
<evidence type="ECO:0000313" key="14">
    <source>
        <dbReference type="EMBL" id="KAK9214526.1"/>
    </source>
</evidence>
<evidence type="ECO:0000256" key="6">
    <source>
        <dbReference type="ARBA" id="ARBA00023015"/>
    </source>
</evidence>
<feature type="region of interest" description="Disordered" evidence="11">
    <location>
        <begin position="264"/>
        <end position="296"/>
    </location>
</feature>